<organism evidence="1">
    <name type="scientific">marine sediment metagenome</name>
    <dbReference type="NCBI Taxonomy" id="412755"/>
    <lineage>
        <taxon>unclassified sequences</taxon>
        <taxon>metagenomes</taxon>
        <taxon>ecological metagenomes</taxon>
    </lineage>
</organism>
<protein>
    <submittedName>
        <fullName evidence="1">Uncharacterized protein</fullName>
    </submittedName>
</protein>
<gene>
    <name evidence="1" type="ORF">LCGC14_3150980</name>
</gene>
<dbReference type="AlphaFoldDB" id="A0A0F8WI84"/>
<comment type="caution">
    <text evidence="1">The sequence shown here is derived from an EMBL/GenBank/DDBJ whole genome shotgun (WGS) entry which is preliminary data.</text>
</comment>
<name>A0A0F8WI84_9ZZZZ</name>
<dbReference type="InterPro" id="IPR054194">
    <property type="entry name" value="DUF6899"/>
</dbReference>
<dbReference type="Pfam" id="PF21840">
    <property type="entry name" value="DUF6899"/>
    <property type="match status" value="1"/>
</dbReference>
<evidence type="ECO:0000313" key="1">
    <source>
        <dbReference type="EMBL" id="KKK47855.1"/>
    </source>
</evidence>
<sequence length="96" mass="11008">MPYIPRENKLAYMDALAEIQDAFASAEAGDGDLNYVLTQVAVAWLMYHNPPYGYTMRSRVLAAFEGAKMEYYRRVMAPYEDSKREDNGDVFPEEVL</sequence>
<accession>A0A0F8WI84</accession>
<proteinExistence type="predicted"/>
<dbReference type="EMBL" id="LAZR01069360">
    <property type="protein sequence ID" value="KKK47855.1"/>
    <property type="molecule type" value="Genomic_DNA"/>
</dbReference>
<reference evidence="1" key="1">
    <citation type="journal article" date="2015" name="Nature">
        <title>Complex archaea that bridge the gap between prokaryotes and eukaryotes.</title>
        <authorList>
            <person name="Spang A."/>
            <person name="Saw J.H."/>
            <person name="Jorgensen S.L."/>
            <person name="Zaremba-Niedzwiedzka K."/>
            <person name="Martijn J."/>
            <person name="Lind A.E."/>
            <person name="van Eijk R."/>
            <person name="Schleper C."/>
            <person name="Guy L."/>
            <person name="Ettema T.J."/>
        </authorList>
    </citation>
    <scope>NUCLEOTIDE SEQUENCE</scope>
</reference>